<comment type="caution">
    <text evidence="1">The sequence shown here is derived from an EMBL/GenBank/DDBJ whole genome shotgun (WGS) entry which is preliminary data.</text>
</comment>
<evidence type="ECO:0000313" key="2">
    <source>
        <dbReference type="EMBL" id="CAD6506628.1"/>
    </source>
</evidence>
<protein>
    <submittedName>
        <fullName evidence="1">BgTH12-02213</fullName>
    </submittedName>
    <submittedName>
        <fullName evidence="2">BgTH12-07854</fullName>
    </submittedName>
</protein>
<dbReference type="AlphaFoldDB" id="A0A9W4CZV6"/>
<accession>A0A9W4CZV6</accession>
<evidence type="ECO:0000313" key="3">
    <source>
        <dbReference type="Proteomes" id="UP000683417"/>
    </source>
</evidence>
<gene>
    <name evidence="1" type="ORF">BGTH12_LOCUS3328</name>
    <name evidence="2" type="ORF">BGTH12_LOCUS7986</name>
</gene>
<dbReference type="EMBL" id="CAJHIT010000017">
    <property type="protein sequence ID" value="CAD6506628.1"/>
    <property type="molecule type" value="Genomic_DNA"/>
</dbReference>
<sequence>SGKTGDVEHLCNWAYTENISTLDGVVGPIDGPLEIEPAMINIRDALLIHHVAWTQRSKESSSPTRLILVHVPEANVHKFLPRIQLFGQAIGVNKSIKQDS</sequence>
<dbReference type="Proteomes" id="UP000683417">
    <property type="component" value="Unassembled WGS sequence"/>
</dbReference>
<name>A0A9W4CZV6_BLUGR</name>
<feature type="non-terminal residue" evidence="1">
    <location>
        <position position="1"/>
    </location>
</feature>
<evidence type="ECO:0000313" key="1">
    <source>
        <dbReference type="EMBL" id="CAD6501970.1"/>
    </source>
</evidence>
<proteinExistence type="predicted"/>
<dbReference type="EMBL" id="CAJHIT010000005">
    <property type="protein sequence ID" value="CAD6501970.1"/>
    <property type="molecule type" value="Genomic_DNA"/>
</dbReference>
<reference evidence="1" key="1">
    <citation type="submission" date="2020-10" db="EMBL/GenBank/DDBJ databases">
        <authorList>
            <person name="Muller C M."/>
        </authorList>
    </citation>
    <scope>NUCLEOTIDE SEQUENCE</scope>
    <source>
        <strain evidence="1">THUN-12</strain>
    </source>
</reference>
<organism evidence="1 3">
    <name type="scientific">Blumeria graminis f. sp. triticale</name>
    <dbReference type="NCBI Taxonomy" id="1689686"/>
    <lineage>
        <taxon>Eukaryota</taxon>
        <taxon>Fungi</taxon>
        <taxon>Dikarya</taxon>
        <taxon>Ascomycota</taxon>
        <taxon>Pezizomycotina</taxon>
        <taxon>Leotiomycetes</taxon>
        <taxon>Erysiphales</taxon>
        <taxon>Erysiphaceae</taxon>
        <taxon>Blumeria</taxon>
    </lineage>
</organism>